<name>A0A6A6CLQ3_ZASCE</name>
<dbReference type="PRINTS" id="PR00080">
    <property type="entry name" value="SDRFAMILY"/>
</dbReference>
<dbReference type="EMBL" id="ML993594">
    <property type="protein sequence ID" value="KAF2167138.1"/>
    <property type="molecule type" value="Genomic_DNA"/>
</dbReference>
<dbReference type="InterPro" id="IPR036291">
    <property type="entry name" value="NAD(P)-bd_dom_sf"/>
</dbReference>
<dbReference type="Pfam" id="PF00106">
    <property type="entry name" value="adh_short"/>
    <property type="match status" value="1"/>
</dbReference>
<evidence type="ECO:0000256" key="1">
    <source>
        <dbReference type="RuleBase" id="RU000363"/>
    </source>
</evidence>
<gene>
    <name evidence="2" type="ORF">M409DRAFT_22569</name>
</gene>
<dbReference type="GeneID" id="54559661"/>
<dbReference type="RefSeq" id="XP_033668027.1">
    <property type="nucleotide sequence ID" value="XM_033806389.1"/>
</dbReference>
<proteinExistence type="inferred from homology"/>
<dbReference type="PANTHER" id="PTHR45458">
    <property type="entry name" value="SHORT-CHAIN DEHYDROGENASE/REDUCTASE SDR"/>
    <property type="match status" value="1"/>
</dbReference>
<organism evidence="2 3">
    <name type="scientific">Zasmidium cellare ATCC 36951</name>
    <dbReference type="NCBI Taxonomy" id="1080233"/>
    <lineage>
        <taxon>Eukaryota</taxon>
        <taxon>Fungi</taxon>
        <taxon>Dikarya</taxon>
        <taxon>Ascomycota</taxon>
        <taxon>Pezizomycotina</taxon>
        <taxon>Dothideomycetes</taxon>
        <taxon>Dothideomycetidae</taxon>
        <taxon>Mycosphaerellales</taxon>
        <taxon>Mycosphaerellaceae</taxon>
        <taxon>Zasmidium</taxon>
    </lineage>
</organism>
<dbReference type="SUPFAM" id="SSF51735">
    <property type="entry name" value="NAD(P)-binding Rossmann-fold domains"/>
    <property type="match status" value="1"/>
</dbReference>
<dbReference type="InterPro" id="IPR052184">
    <property type="entry name" value="SDR_enzymes"/>
</dbReference>
<dbReference type="PRINTS" id="PR00081">
    <property type="entry name" value="GDHRDH"/>
</dbReference>
<dbReference type="GO" id="GO:0016616">
    <property type="term" value="F:oxidoreductase activity, acting on the CH-OH group of donors, NAD or NADP as acceptor"/>
    <property type="evidence" value="ECO:0007669"/>
    <property type="project" value="TreeGrafter"/>
</dbReference>
<keyword evidence="3" id="KW-1185">Reference proteome</keyword>
<evidence type="ECO:0008006" key="4">
    <source>
        <dbReference type="Google" id="ProtNLM"/>
    </source>
</evidence>
<dbReference type="PANTHER" id="PTHR45458:SF1">
    <property type="entry name" value="SHORT CHAIN DEHYDROGENASE"/>
    <property type="match status" value="1"/>
</dbReference>
<accession>A0A6A6CLQ3</accession>
<evidence type="ECO:0000313" key="2">
    <source>
        <dbReference type="EMBL" id="KAF2167138.1"/>
    </source>
</evidence>
<sequence length="246" mass="26385">MSETVHRVVVVTGASRGVGLEWVRQLNKKAGTLIVAIVRDPNKASSLQPLLSSSVVAVQGDLSDIESFSALTSRISKVTDGKVDVLINNAGIMTGAGADSNLGISKSTVGEWQEQFHVNVTNPVFLTTSLLPLLRNGREKKVVNIASFFGDTEWSLAHPELQNASYSVTKAAITMATIKFHNELREEGFTFLALNPGWVTTDMGGSYAALTPESSISQCLSFVNRSTTKDSGGYYSLDGRKEGVTN</sequence>
<dbReference type="InterPro" id="IPR002347">
    <property type="entry name" value="SDR_fam"/>
</dbReference>
<dbReference type="OrthoDB" id="5296at2759"/>
<reference evidence="2" key="1">
    <citation type="journal article" date="2020" name="Stud. Mycol.">
        <title>101 Dothideomycetes genomes: a test case for predicting lifestyles and emergence of pathogens.</title>
        <authorList>
            <person name="Haridas S."/>
            <person name="Albert R."/>
            <person name="Binder M."/>
            <person name="Bloem J."/>
            <person name="Labutti K."/>
            <person name="Salamov A."/>
            <person name="Andreopoulos B."/>
            <person name="Baker S."/>
            <person name="Barry K."/>
            <person name="Bills G."/>
            <person name="Bluhm B."/>
            <person name="Cannon C."/>
            <person name="Castanera R."/>
            <person name="Culley D."/>
            <person name="Daum C."/>
            <person name="Ezra D."/>
            <person name="Gonzalez J."/>
            <person name="Henrissat B."/>
            <person name="Kuo A."/>
            <person name="Liang C."/>
            <person name="Lipzen A."/>
            <person name="Lutzoni F."/>
            <person name="Magnuson J."/>
            <person name="Mondo S."/>
            <person name="Nolan M."/>
            <person name="Ohm R."/>
            <person name="Pangilinan J."/>
            <person name="Park H.-J."/>
            <person name="Ramirez L."/>
            <person name="Alfaro M."/>
            <person name="Sun H."/>
            <person name="Tritt A."/>
            <person name="Yoshinaga Y."/>
            <person name="Zwiers L.-H."/>
            <person name="Turgeon B."/>
            <person name="Goodwin S."/>
            <person name="Spatafora J."/>
            <person name="Crous P."/>
            <person name="Grigoriev I."/>
        </authorList>
    </citation>
    <scope>NUCLEOTIDE SEQUENCE</scope>
    <source>
        <strain evidence="2">ATCC 36951</strain>
    </source>
</reference>
<dbReference type="Gene3D" id="3.40.50.720">
    <property type="entry name" value="NAD(P)-binding Rossmann-like Domain"/>
    <property type="match status" value="1"/>
</dbReference>
<comment type="similarity">
    <text evidence="1">Belongs to the short-chain dehydrogenases/reductases (SDR) family.</text>
</comment>
<dbReference type="Proteomes" id="UP000799537">
    <property type="component" value="Unassembled WGS sequence"/>
</dbReference>
<dbReference type="AlphaFoldDB" id="A0A6A6CLQ3"/>
<evidence type="ECO:0000313" key="3">
    <source>
        <dbReference type="Proteomes" id="UP000799537"/>
    </source>
</evidence>
<protein>
    <recommendedName>
        <fullName evidence="4">NAD(P)-binding protein</fullName>
    </recommendedName>
</protein>